<gene>
    <name evidence="1" type="ORF">SAMN04489866_1124</name>
</gene>
<dbReference type="EMBL" id="FNAF01000012">
    <property type="protein sequence ID" value="SDD98008.1"/>
    <property type="molecule type" value="Genomic_DNA"/>
</dbReference>
<evidence type="ECO:0000313" key="1">
    <source>
        <dbReference type="EMBL" id="SDD98008.1"/>
    </source>
</evidence>
<name>A0A1G6Z5V6_PEPNI</name>
<dbReference type="RefSeq" id="WP_159428050.1">
    <property type="nucleotide sequence ID" value="NZ_FNAF01000012.1"/>
</dbReference>
<sequence>MAERKFYRLTNDLMFHIVMQESEVALRGLVASLLSKRPEEIKDVVVLNPIDYGQQIDGKEIILDVGARVNDDVLVNVEVQVRRYETWHLRSLYYAARMAAQSNPGKTYSELPFIRQFSILDYPFDKEEPEFFSEYELRNKKTGKSYTDRFRISIMDLTKINLSTEEDNLSGRRIWAELFRAKSWEELDKLAQENELAKEVVKIMSMSVKEAKLAYSMAQRDIAKMDALSREKEAEQYGMEKGMEIKACQVAKKLLEKDMSYNLIREVTGYSFSDSELERLR</sequence>
<dbReference type="OrthoDB" id="2000698at2"/>
<proteinExistence type="predicted"/>
<dbReference type="STRING" id="2741.SAMN04489866_1124"/>
<dbReference type="PANTHER" id="PTHR41317">
    <property type="entry name" value="PD-(D_E)XK NUCLEASE FAMILY TRANSPOSASE"/>
    <property type="match status" value="1"/>
</dbReference>
<accession>A0A1G6Z5V6</accession>
<dbReference type="PANTHER" id="PTHR41317:SF1">
    <property type="entry name" value="PD-(D_E)XK NUCLEASE FAMILY TRANSPOSASE"/>
    <property type="match status" value="1"/>
</dbReference>
<dbReference type="NCBIfam" id="TIGR01784">
    <property type="entry name" value="T_den_put_tspse"/>
    <property type="match status" value="1"/>
</dbReference>
<dbReference type="InterPro" id="IPR010106">
    <property type="entry name" value="RpnA"/>
</dbReference>
<dbReference type="AlphaFoldDB" id="A0A1G6Z5V6"/>
<protein>
    <recommendedName>
        <fullName evidence="3">PD-(D/E)XK nuclease family transposase</fullName>
    </recommendedName>
</protein>
<keyword evidence="2" id="KW-1185">Reference proteome</keyword>
<dbReference type="Proteomes" id="UP000198995">
    <property type="component" value="Unassembled WGS sequence"/>
</dbReference>
<dbReference type="Pfam" id="PF12784">
    <property type="entry name" value="PDDEXK_2"/>
    <property type="match status" value="1"/>
</dbReference>
<organism evidence="1 2">
    <name type="scientific">Peptococcus niger</name>
    <dbReference type="NCBI Taxonomy" id="2741"/>
    <lineage>
        <taxon>Bacteria</taxon>
        <taxon>Bacillati</taxon>
        <taxon>Bacillota</taxon>
        <taxon>Clostridia</taxon>
        <taxon>Eubacteriales</taxon>
        <taxon>Peptococcaceae</taxon>
        <taxon>Peptococcus</taxon>
    </lineage>
</organism>
<evidence type="ECO:0000313" key="2">
    <source>
        <dbReference type="Proteomes" id="UP000198995"/>
    </source>
</evidence>
<evidence type="ECO:0008006" key="3">
    <source>
        <dbReference type="Google" id="ProtNLM"/>
    </source>
</evidence>
<reference evidence="1" key="1">
    <citation type="submission" date="2016-10" db="EMBL/GenBank/DDBJ databases">
        <authorList>
            <person name="de Groot N.N."/>
        </authorList>
    </citation>
    <scope>NUCLEOTIDE SEQUENCE [LARGE SCALE GENOMIC DNA]</scope>
    <source>
        <strain evidence="1">DSM 20475</strain>
    </source>
</reference>